<accession>A0ABV3S976</accession>
<dbReference type="EMBL" id="JBAKFJ010000001">
    <property type="protein sequence ID" value="MEX0386605.1"/>
    <property type="molecule type" value="Genomic_DNA"/>
</dbReference>
<evidence type="ECO:0000313" key="2">
    <source>
        <dbReference type="Proteomes" id="UP001556653"/>
    </source>
</evidence>
<dbReference type="RefSeq" id="WP_367967071.1">
    <property type="nucleotide sequence ID" value="NZ_JBAKFJ010000001.1"/>
</dbReference>
<dbReference type="InterPro" id="IPR018642">
    <property type="entry name" value="DUF2066"/>
</dbReference>
<organism evidence="1 2">
    <name type="scientific">Spiribacter onubensis</name>
    <dbReference type="NCBI Taxonomy" id="3122420"/>
    <lineage>
        <taxon>Bacteria</taxon>
        <taxon>Pseudomonadati</taxon>
        <taxon>Pseudomonadota</taxon>
        <taxon>Gammaproteobacteria</taxon>
        <taxon>Chromatiales</taxon>
        <taxon>Ectothiorhodospiraceae</taxon>
        <taxon>Spiribacter</taxon>
    </lineage>
</organism>
<sequence>MSFALRAICLVILLGGLLPVALAQSAPEAVLVPVADESESARDRALGEAMNVMLVRLTGDAAVTGTDLAERLRASAERYLVGFSYRAADEDAGMRLAVRFDETRLRGALGEAAVAIWPAPPPTVVVWLAVEQAGERFLVDGEQGAALRERLRAAAASSGLSLLFPLMDLRDRRDLGYADVAGGFADPVRAASARYAGEAVLAGRLRISDDGAVAARWLLLPGAGEPVNRWQAEAGGTGPALASAVGVLAERLRPVYAYVPDPEAGRRVALTVAGVESLADHRRLQGYLEGLTGVERVVTTAVSGTQVRMQLAVSVDEARILEALARDERLGEADDGYRWR</sequence>
<name>A0ABV3S976_9GAMM</name>
<evidence type="ECO:0000313" key="1">
    <source>
        <dbReference type="EMBL" id="MEX0386605.1"/>
    </source>
</evidence>
<dbReference type="Pfam" id="PF09839">
    <property type="entry name" value="DUF2066"/>
    <property type="match status" value="1"/>
</dbReference>
<reference evidence="1 2" key="1">
    <citation type="submission" date="2024-02" db="EMBL/GenBank/DDBJ databases">
        <title>New especies of Spiribacter isolated from saline water.</title>
        <authorList>
            <person name="Leon M.J."/>
            <person name="De La Haba R."/>
            <person name="Sanchez-Porro C."/>
            <person name="Ventosa A."/>
        </authorList>
    </citation>
    <scope>NUCLEOTIDE SEQUENCE [LARGE SCALE GENOMIC DNA]</scope>
    <source>
        <strain evidence="2">ag22IC4-227</strain>
    </source>
</reference>
<keyword evidence="2" id="KW-1185">Reference proteome</keyword>
<protein>
    <submittedName>
        <fullName evidence="1">DUF2066 domain-containing protein</fullName>
    </submittedName>
</protein>
<gene>
    <name evidence="1" type="ORF">V6X64_06335</name>
</gene>
<proteinExistence type="predicted"/>
<comment type="caution">
    <text evidence="1">The sequence shown here is derived from an EMBL/GenBank/DDBJ whole genome shotgun (WGS) entry which is preliminary data.</text>
</comment>
<dbReference type="Proteomes" id="UP001556653">
    <property type="component" value="Unassembled WGS sequence"/>
</dbReference>